<dbReference type="InterPro" id="IPR025633">
    <property type="entry name" value="DUF4291"/>
</dbReference>
<evidence type="ECO:0000313" key="1">
    <source>
        <dbReference type="EMBL" id="GAD78143.1"/>
    </source>
</evidence>
<dbReference type="eggNOG" id="ENOG502Z86B">
    <property type="taxonomic scope" value="Bacteria"/>
</dbReference>
<evidence type="ECO:0008006" key="3">
    <source>
        <dbReference type="Google" id="ProtNLM"/>
    </source>
</evidence>
<comment type="caution">
    <text evidence="1">The sequence shown here is derived from an EMBL/GenBank/DDBJ whole genome shotgun (WGS) entry which is preliminary data.</text>
</comment>
<dbReference type="RefSeq" id="WP_021711875.1">
    <property type="nucleotide sequence ID" value="NZ_BAOB01000083.1"/>
</dbReference>
<dbReference type="STRING" id="1219077.VAZ01S_131_00040"/>
<dbReference type="AlphaFoldDB" id="U3CIS5"/>
<dbReference type="EMBL" id="BATL01000131">
    <property type="protein sequence ID" value="GAD78143.1"/>
    <property type="molecule type" value="Genomic_DNA"/>
</dbReference>
<gene>
    <name evidence="1" type="ORF">VAZ01S_131_00040</name>
</gene>
<proteinExistence type="predicted"/>
<dbReference type="Pfam" id="PF14124">
    <property type="entry name" value="DUF4291"/>
    <property type="match status" value="1"/>
</dbReference>
<keyword evidence="2" id="KW-1185">Reference proteome</keyword>
<dbReference type="PANTHER" id="PTHR38567:SF1">
    <property type="entry name" value="DUF4291 DOMAIN-CONTAINING PROTEIN"/>
    <property type="match status" value="1"/>
</dbReference>
<evidence type="ECO:0000313" key="2">
    <source>
        <dbReference type="Proteomes" id="UP000016567"/>
    </source>
</evidence>
<accession>U3CIS5</accession>
<sequence length="206" mass="24303">MTKDLSNMDIPIRQIRAVYDDRTIRVYQAYNHAIANSALEHGTFVSPPFKMKRMTWIKPSFLWMMYRSGWGEKDKGQNRILAIDITREGFEWALEHSLLSHDAQNYAEKEEWLKIKNATPVRIQWDPERDLYSEPLAHRAIQIGLTDEAVDLYVNEWIENISDVTDLAREIKYKVDDNQMDVVNRLLPKEHEYPLTPVLKNKLKMV</sequence>
<reference evidence="1 2" key="1">
    <citation type="submission" date="2013-09" db="EMBL/GenBank/DDBJ databases">
        <title>Whole genome shotgun sequence of Vibrio azureus NBRC 104587.</title>
        <authorList>
            <person name="Isaki S."/>
            <person name="Hosoyama A."/>
            <person name="Numata M."/>
            <person name="Hashimoto M."/>
            <person name="Hosoyama Y."/>
            <person name="Tsuchikane K."/>
            <person name="Noguchi M."/>
            <person name="Hirakata S."/>
            <person name="Ichikawa N."/>
            <person name="Ohji S."/>
            <person name="Yamazoe A."/>
            <person name="Fujita N."/>
        </authorList>
    </citation>
    <scope>NUCLEOTIDE SEQUENCE [LARGE SCALE GENOMIC DNA]</scope>
    <source>
        <strain evidence="1 2">NBRC 104587</strain>
    </source>
</reference>
<name>U3CIS5_9VIBR</name>
<protein>
    <recommendedName>
        <fullName evidence="3">DUF4291 domain-containing protein</fullName>
    </recommendedName>
</protein>
<organism evidence="1 2">
    <name type="scientific">Vibrio azureus NBRC 104587</name>
    <dbReference type="NCBI Taxonomy" id="1219077"/>
    <lineage>
        <taxon>Bacteria</taxon>
        <taxon>Pseudomonadati</taxon>
        <taxon>Pseudomonadota</taxon>
        <taxon>Gammaproteobacteria</taxon>
        <taxon>Vibrionales</taxon>
        <taxon>Vibrionaceae</taxon>
        <taxon>Vibrio</taxon>
    </lineage>
</organism>
<dbReference type="Proteomes" id="UP000016567">
    <property type="component" value="Unassembled WGS sequence"/>
</dbReference>
<dbReference type="PANTHER" id="PTHR38567">
    <property type="entry name" value="DUF4291 DOMAIN-CONTAINING PROTEIN"/>
    <property type="match status" value="1"/>
</dbReference>